<comment type="subunit">
    <text evidence="2">Homohexamer.</text>
</comment>
<dbReference type="FunFam" id="3.40.50.720:FF:000030">
    <property type="entry name" value="Glutamate dehydrogenase"/>
    <property type="match status" value="1"/>
</dbReference>
<reference evidence="11 12" key="1">
    <citation type="submission" date="2019-10" db="EMBL/GenBank/DDBJ databases">
        <title>Prolixibacter strains distinguished by the presence of nitrate reductase genes were adept at nitrate-dependent anaerobic corrosion of metallic iron and carbon steel.</title>
        <authorList>
            <person name="Iino T."/>
            <person name="Shono N."/>
            <person name="Ito K."/>
            <person name="Nakamura R."/>
            <person name="Sueoka K."/>
            <person name="Harayama S."/>
            <person name="Ohkuma M."/>
        </authorList>
    </citation>
    <scope>NUCLEOTIDE SEQUENCE [LARGE SCALE GENOMIC DNA]</scope>
    <source>
        <strain evidence="11 12">JCM 13498</strain>
    </source>
</reference>
<dbReference type="Proteomes" id="UP000391834">
    <property type="component" value="Unassembled WGS sequence"/>
</dbReference>
<dbReference type="GO" id="GO:0005829">
    <property type="term" value="C:cytosol"/>
    <property type="evidence" value="ECO:0007669"/>
    <property type="project" value="TreeGrafter"/>
</dbReference>
<dbReference type="Gene3D" id="3.40.50.720">
    <property type="entry name" value="NAD(P)-binding Rossmann-like Domain"/>
    <property type="match status" value="1"/>
</dbReference>
<keyword evidence="3 5" id="KW-0560">Oxidoreductase</keyword>
<keyword evidence="7" id="KW-0547">Nucleotide-binding</keyword>
<dbReference type="SUPFAM" id="SSF51735">
    <property type="entry name" value="NAD(P)-binding Rossmann-fold domains"/>
    <property type="match status" value="1"/>
</dbReference>
<dbReference type="InterPro" id="IPR046346">
    <property type="entry name" value="Aminoacid_DH-like_N_sf"/>
</dbReference>
<evidence type="ECO:0000256" key="8">
    <source>
        <dbReference type="PIRSR" id="PIRSR000185-3"/>
    </source>
</evidence>
<feature type="binding site" evidence="7">
    <location>
        <position position="386"/>
    </location>
    <ligand>
        <name>substrate</name>
    </ligand>
</feature>
<dbReference type="SMART" id="SM00839">
    <property type="entry name" value="ELFV_dehydrog"/>
    <property type="match status" value="1"/>
</dbReference>
<dbReference type="Pfam" id="PF02812">
    <property type="entry name" value="ELFV_dehydrog_N"/>
    <property type="match status" value="1"/>
</dbReference>
<dbReference type="NCBIfam" id="NF006929">
    <property type="entry name" value="PRK09414.1"/>
    <property type="match status" value="1"/>
</dbReference>
<dbReference type="InterPro" id="IPR036291">
    <property type="entry name" value="NAD(P)-bd_dom_sf"/>
</dbReference>
<dbReference type="GO" id="GO:0006537">
    <property type="term" value="P:glutamate biosynthetic process"/>
    <property type="evidence" value="ECO:0007669"/>
    <property type="project" value="TreeGrafter"/>
</dbReference>
<evidence type="ECO:0000313" key="11">
    <source>
        <dbReference type="EMBL" id="GET33085.1"/>
    </source>
</evidence>
<sequence length="453" mass="50015">MGFLQKYVIMNTGIEQFMEALKARTVGEKEFHQAVQEVVESVWEVYDSNPRYKQARILERMVEPERVVMFRVPWMNDRGEVEINRGYRVEFNSALGPYKGGLRFHPSVNLSILKFLGFEQTFKNSLTTLPMGGGKGGSDFSAKGRSDNEIMRFCQSFMTELSRHIGPDTDVPAGDIGVGGREIGYLFGQYKRIRNEFTGVLTGKGLGWGGSLIRPEATGYGAVYFVQHMLTEMGKEIKGHTFSVSGFGNVAWGAISKINELGGKVVTISGPDGYIYDPAGIDGEKVDYLLELRATNNDIVEPYAEEFGAQFFAGKKPWEQPVDIAMPCATENELDEEDAKLLIKNGCFLVGEVSNMGCTADAAELLTKEISYAPGKAVNAGGVAVSGLEMSQNSMRYNWTREEVDQRLHIIMREIHETCKIHGRNGSKINYVKGANVGGFVKVADAMLAQGLV</sequence>
<evidence type="ECO:0000256" key="2">
    <source>
        <dbReference type="ARBA" id="ARBA00011643"/>
    </source>
</evidence>
<dbReference type="InterPro" id="IPR014362">
    <property type="entry name" value="Glu_DH"/>
</dbReference>
<feature type="binding site" evidence="7">
    <location>
        <position position="174"/>
    </location>
    <ligand>
        <name>substrate</name>
    </ligand>
</feature>
<dbReference type="Pfam" id="PF00208">
    <property type="entry name" value="ELFV_dehydrog"/>
    <property type="match status" value="1"/>
</dbReference>
<dbReference type="InterPro" id="IPR006097">
    <property type="entry name" value="Glu/Leu/Phe/Val/Trp_DH_dimer"/>
</dbReference>
<feature type="binding site" evidence="7">
    <location>
        <position position="218"/>
    </location>
    <ligand>
        <name>NAD(+)</name>
        <dbReference type="ChEBI" id="CHEBI:57540"/>
    </ligand>
</feature>
<feature type="binding site" evidence="7">
    <location>
        <position position="99"/>
    </location>
    <ligand>
        <name>substrate</name>
    </ligand>
</feature>
<dbReference type="InterPro" id="IPR050724">
    <property type="entry name" value="Glu_Leu_Phe_Val_DH"/>
</dbReference>
<evidence type="ECO:0000256" key="6">
    <source>
        <dbReference type="PIRSR" id="PIRSR000185-1"/>
    </source>
</evidence>
<evidence type="ECO:0000256" key="5">
    <source>
        <dbReference type="PIRNR" id="PIRNR000185"/>
    </source>
</evidence>
<evidence type="ECO:0000259" key="10">
    <source>
        <dbReference type="SMART" id="SM00839"/>
    </source>
</evidence>
<dbReference type="InterPro" id="IPR006095">
    <property type="entry name" value="Glu/Leu/Phe/Val/Trp_DH"/>
</dbReference>
<dbReference type="InterPro" id="IPR033922">
    <property type="entry name" value="NAD_bind_Glu_DH"/>
</dbReference>
<dbReference type="FunFam" id="1.10.285.10:FF:000001">
    <property type="entry name" value="Glutamate dehydrogenase"/>
    <property type="match status" value="1"/>
</dbReference>
<dbReference type="NCBIfam" id="NF010633">
    <property type="entry name" value="PRK14030.1"/>
    <property type="match status" value="1"/>
</dbReference>
<evidence type="ECO:0000256" key="4">
    <source>
        <dbReference type="ARBA" id="ARBA00023027"/>
    </source>
</evidence>
<dbReference type="CDD" id="cd05313">
    <property type="entry name" value="NAD_bind_2_Glu_DH"/>
    <property type="match status" value="1"/>
</dbReference>
<protein>
    <recommendedName>
        <fullName evidence="5">Glutamate dehydrogenase</fullName>
    </recommendedName>
</protein>
<dbReference type="EMBL" id="BLAX01000001">
    <property type="protein sequence ID" value="GET33085.1"/>
    <property type="molecule type" value="Genomic_DNA"/>
</dbReference>
<feature type="binding site" evidence="7">
    <location>
        <position position="123"/>
    </location>
    <ligand>
        <name>substrate</name>
    </ligand>
</feature>
<gene>
    <name evidence="11" type="primary">gdhB</name>
    <name evidence="11" type="ORF">PbJCM13498_19480</name>
</gene>
<dbReference type="SUPFAM" id="SSF53223">
    <property type="entry name" value="Aminoacid dehydrogenase-like, N-terminal domain"/>
    <property type="match status" value="1"/>
</dbReference>
<dbReference type="Gene3D" id="1.10.285.10">
    <property type="entry name" value="Glutamate Dehydrogenase, chain A, domain 3"/>
    <property type="match status" value="2"/>
</dbReference>
<keyword evidence="4 7" id="KW-0520">NAD</keyword>
<dbReference type="InterPro" id="IPR006096">
    <property type="entry name" value="Glu/Leu/Phe/Val/Trp_DH_C"/>
</dbReference>
<name>A0A5M4AYU9_9BACT</name>
<feature type="site" description="Important for catalysis" evidence="8">
    <location>
        <position position="175"/>
    </location>
</feature>
<dbReference type="Gene3D" id="3.40.50.10860">
    <property type="entry name" value="Leucine Dehydrogenase, chain A, domain 1"/>
    <property type="match status" value="1"/>
</dbReference>
<organism evidence="11 12">
    <name type="scientific">Prolixibacter bellariivorans</name>
    <dbReference type="NCBI Taxonomy" id="314319"/>
    <lineage>
        <taxon>Bacteria</taxon>
        <taxon>Pseudomonadati</taxon>
        <taxon>Bacteroidota</taxon>
        <taxon>Bacteroidia</taxon>
        <taxon>Marinilabiliales</taxon>
        <taxon>Prolixibacteraceae</taxon>
        <taxon>Prolixibacter</taxon>
    </lineage>
</organism>
<evidence type="ECO:0000256" key="9">
    <source>
        <dbReference type="RuleBase" id="RU004417"/>
    </source>
</evidence>
<feature type="active site" description="Proton donor" evidence="6">
    <location>
        <position position="135"/>
    </location>
</feature>
<evidence type="ECO:0000313" key="12">
    <source>
        <dbReference type="Proteomes" id="UP000391834"/>
    </source>
</evidence>
<dbReference type="PRINTS" id="PR00082">
    <property type="entry name" value="GLFDHDRGNASE"/>
</dbReference>
<feature type="domain" description="Glutamate/phenylalanine/leucine/valine/L-tryptophan dehydrogenase C-terminal" evidence="10">
    <location>
        <begin position="211"/>
        <end position="451"/>
    </location>
</feature>
<dbReference type="AlphaFoldDB" id="A0A5M4AYU9"/>
<proteinExistence type="inferred from homology"/>
<dbReference type="FunFam" id="3.40.50.10860:FF:000002">
    <property type="entry name" value="Glutamate dehydrogenase"/>
    <property type="match status" value="1"/>
</dbReference>
<dbReference type="GO" id="GO:0000166">
    <property type="term" value="F:nucleotide binding"/>
    <property type="evidence" value="ECO:0007669"/>
    <property type="project" value="UniProtKB-KW"/>
</dbReference>
<evidence type="ECO:0000256" key="1">
    <source>
        <dbReference type="ARBA" id="ARBA00006382"/>
    </source>
</evidence>
<dbReference type="PIRSF" id="PIRSF000185">
    <property type="entry name" value="Glu_DH"/>
    <property type="match status" value="1"/>
</dbReference>
<keyword evidence="12" id="KW-1185">Reference proteome</keyword>
<feature type="binding site" evidence="7">
    <location>
        <position position="249"/>
    </location>
    <ligand>
        <name>NAD(+)</name>
        <dbReference type="ChEBI" id="CHEBI:57540"/>
    </ligand>
</feature>
<dbReference type="PANTHER" id="PTHR43571:SF1">
    <property type="entry name" value="NADP-SPECIFIC GLUTAMATE DEHYDROGENASE 1-RELATED"/>
    <property type="match status" value="1"/>
</dbReference>
<accession>A0A5M4AYU9</accession>
<evidence type="ECO:0000256" key="3">
    <source>
        <dbReference type="ARBA" id="ARBA00023002"/>
    </source>
</evidence>
<comment type="similarity">
    <text evidence="1 5 9">Belongs to the Glu/Leu/Phe/Val dehydrogenases family.</text>
</comment>
<evidence type="ECO:0000256" key="7">
    <source>
        <dbReference type="PIRSR" id="PIRSR000185-2"/>
    </source>
</evidence>
<feature type="binding site" evidence="7">
    <location>
        <position position="120"/>
    </location>
    <ligand>
        <name>substrate</name>
    </ligand>
</feature>
<comment type="caution">
    <text evidence="11">The sequence shown here is derived from an EMBL/GenBank/DDBJ whole genome shotgun (WGS) entry which is preliminary data.</text>
</comment>
<dbReference type="GO" id="GO:0004354">
    <property type="term" value="F:glutamate dehydrogenase (NADP+) activity"/>
    <property type="evidence" value="ECO:0007669"/>
    <property type="project" value="TreeGrafter"/>
</dbReference>
<dbReference type="PANTHER" id="PTHR43571">
    <property type="entry name" value="NADP-SPECIFIC GLUTAMATE DEHYDROGENASE 1-RELATED"/>
    <property type="match status" value="1"/>
</dbReference>